<gene>
    <name evidence="2" type="ORF">MSHI_29210</name>
</gene>
<reference evidence="2 3" key="1">
    <citation type="journal article" date="2019" name="Emerg. Microbes Infect.">
        <title>Comprehensive subspecies identification of 175 nontuberculous mycobacteria species based on 7547 genomic profiles.</title>
        <authorList>
            <person name="Matsumoto Y."/>
            <person name="Kinjo T."/>
            <person name="Motooka D."/>
            <person name="Nabeya D."/>
            <person name="Jung N."/>
            <person name="Uechi K."/>
            <person name="Horii T."/>
            <person name="Iida T."/>
            <person name="Fujita J."/>
            <person name="Nakamura S."/>
        </authorList>
    </citation>
    <scope>NUCLEOTIDE SEQUENCE [LARGE SCALE GENOMIC DNA]</scope>
    <source>
        <strain evidence="2 3">JCM 14233</strain>
    </source>
</reference>
<evidence type="ECO:0000313" key="2">
    <source>
        <dbReference type="EMBL" id="BBX75015.1"/>
    </source>
</evidence>
<feature type="region of interest" description="Disordered" evidence="1">
    <location>
        <begin position="1"/>
        <end position="23"/>
    </location>
</feature>
<dbReference type="AlphaFoldDB" id="A0A7I7MS53"/>
<dbReference type="Proteomes" id="UP000467236">
    <property type="component" value="Chromosome"/>
</dbReference>
<accession>A0A7I7MS53</accession>
<dbReference type="EMBL" id="AP022575">
    <property type="protein sequence ID" value="BBX75015.1"/>
    <property type="molecule type" value="Genomic_DNA"/>
</dbReference>
<evidence type="ECO:0000313" key="3">
    <source>
        <dbReference type="Proteomes" id="UP000467236"/>
    </source>
</evidence>
<protein>
    <submittedName>
        <fullName evidence="2">Uncharacterized protein</fullName>
    </submittedName>
</protein>
<organism evidence="2 3">
    <name type="scientific">Mycobacterium shinjukuense</name>
    <dbReference type="NCBI Taxonomy" id="398694"/>
    <lineage>
        <taxon>Bacteria</taxon>
        <taxon>Bacillati</taxon>
        <taxon>Actinomycetota</taxon>
        <taxon>Actinomycetes</taxon>
        <taxon>Mycobacteriales</taxon>
        <taxon>Mycobacteriaceae</taxon>
        <taxon>Mycobacterium</taxon>
    </lineage>
</organism>
<dbReference type="KEGG" id="mshj:MSHI_29210"/>
<sequence length="100" mass="10842">MTVRQHDTTSHSPRRPIPRGAFRPDIEGLRAVSVPAAVRYHAGIPGAGGGHIGVEVSSSRAAGSGARRPGRSRPVGRMNLAQMNLMTTTNVVRIKEFWRF</sequence>
<proteinExistence type="predicted"/>
<feature type="compositionally biased region" description="Low complexity" evidence="1">
    <location>
        <begin position="53"/>
        <end position="77"/>
    </location>
</feature>
<name>A0A7I7MS53_9MYCO</name>
<keyword evidence="3" id="KW-1185">Reference proteome</keyword>
<evidence type="ECO:0000256" key="1">
    <source>
        <dbReference type="SAM" id="MobiDB-lite"/>
    </source>
</evidence>
<feature type="region of interest" description="Disordered" evidence="1">
    <location>
        <begin position="45"/>
        <end position="77"/>
    </location>
</feature>